<keyword evidence="3" id="KW-0472">Membrane</keyword>
<protein>
    <submittedName>
        <fullName evidence="5">Putative hyalin-like isoform X2</fullName>
    </submittedName>
</protein>
<dbReference type="PROSITE" id="PS50825">
    <property type="entry name" value="HYR"/>
    <property type="match status" value="2"/>
</dbReference>
<keyword evidence="1" id="KW-0677">Repeat</keyword>
<keyword evidence="3" id="KW-0812">Transmembrane</keyword>
<dbReference type="Proteomes" id="UP000230750">
    <property type="component" value="Unassembled WGS sequence"/>
</dbReference>
<dbReference type="AlphaFoldDB" id="A0A2G8JKC8"/>
<feature type="domain" description="HYR" evidence="4">
    <location>
        <begin position="324"/>
        <end position="401"/>
    </location>
</feature>
<evidence type="ECO:0000256" key="1">
    <source>
        <dbReference type="ARBA" id="ARBA00022737"/>
    </source>
</evidence>
<dbReference type="InterPro" id="IPR003410">
    <property type="entry name" value="HYR_dom"/>
</dbReference>
<evidence type="ECO:0000259" key="4">
    <source>
        <dbReference type="PROSITE" id="PS50825"/>
    </source>
</evidence>
<comment type="caution">
    <text evidence="5">The sequence shown here is derived from an EMBL/GenBank/DDBJ whole genome shotgun (WGS) entry which is preliminary data.</text>
</comment>
<dbReference type="EMBL" id="MRZV01001728">
    <property type="protein sequence ID" value="PIK36169.1"/>
    <property type="molecule type" value="Genomic_DNA"/>
</dbReference>
<feature type="domain" description="HYR" evidence="4">
    <location>
        <begin position="239"/>
        <end position="323"/>
    </location>
</feature>
<dbReference type="OrthoDB" id="6142386at2759"/>
<organism evidence="5 6">
    <name type="scientific">Stichopus japonicus</name>
    <name type="common">Sea cucumber</name>
    <dbReference type="NCBI Taxonomy" id="307972"/>
    <lineage>
        <taxon>Eukaryota</taxon>
        <taxon>Metazoa</taxon>
        <taxon>Echinodermata</taxon>
        <taxon>Eleutherozoa</taxon>
        <taxon>Echinozoa</taxon>
        <taxon>Holothuroidea</taxon>
        <taxon>Aspidochirotacea</taxon>
        <taxon>Aspidochirotida</taxon>
        <taxon>Stichopodidae</taxon>
        <taxon>Apostichopus</taxon>
    </lineage>
</organism>
<dbReference type="InterPro" id="IPR035234">
    <property type="entry name" value="IgGFc-bd_N"/>
</dbReference>
<name>A0A2G8JKC8_STIJA</name>
<evidence type="ECO:0000256" key="2">
    <source>
        <dbReference type="SAM" id="MobiDB-lite"/>
    </source>
</evidence>
<evidence type="ECO:0000313" key="6">
    <source>
        <dbReference type="Proteomes" id="UP000230750"/>
    </source>
</evidence>
<keyword evidence="3" id="KW-1133">Transmembrane helix</keyword>
<proteinExistence type="predicted"/>
<dbReference type="Pfam" id="PF17517">
    <property type="entry name" value="IgGFc_binding"/>
    <property type="match status" value="1"/>
</dbReference>
<dbReference type="Pfam" id="PF02494">
    <property type="entry name" value="HYR"/>
    <property type="match status" value="2"/>
</dbReference>
<dbReference type="STRING" id="307972.A0A2G8JKC8"/>
<reference evidence="5 6" key="1">
    <citation type="journal article" date="2017" name="PLoS Biol.">
        <title>The sea cucumber genome provides insights into morphological evolution and visceral regeneration.</title>
        <authorList>
            <person name="Zhang X."/>
            <person name="Sun L."/>
            <person name="Yuan J."/>
            <person name="Sun Y."/>
            <person name="Gao Y."/>
            <person name="Zhang L."/>
            <person name="Li S."/>
            <person name="Dai H."/>
            <person name="Hamel J.F."/>
            <person name="Liu C."/>
            <person name="Yu Y."/>
            <person name="Liu S."/>
            <person name="Lin W."/>
            <person name="Guo K."/>
            <person name="Jin S."/>
            <person name="Xu P."/>
            <person name="Storey K.B."/>
            <person name="Huan P."/>
            <person name="Zhang T."/>
            <person name="Zhou Y."/>
            <person name="Zhang J."/>
            <person name="Lin C."/>
            <person name="Li X."/>
            <person name="Xing L."/>
            <person name="Huo D."/>
            <person name="Sun M."/>
            <person name="Wang L."/>
            <person name="Mercier A."/>
            <person name="Li F."/>
            <person name="Yang H."/>
            <person name="Xiang J."/>
        </authorList>
    </citation>
    <scope>NUCLEOTIDE SEQUENCE [LARGE SCALE GENOMIC DNA]</scope>
    <source>
        <strain evidence="5">Shaxun</strain>
        <tissue evidence="5">Muscle</tissue>
    </source>
</reference>
<keyword evidence="6" id="KW-1185">Reference proteome</keyword>
<sequence>MEVILNSLSTYVRQLSFDFTGTRITASKVVSVSSGHECANYDSSCDHIIEVMPPVESWGRTFAMTSFTGRTQGYFVKIFTTHADTIVRMVLQHEVYEVPGNGTLYFDMPLSSAVVMECDHPVMVVAQVKTNPFMSVIPAIEQSIVGPIPFYSFSDDDNYLNLWASTNDFRGILIDDEQVSWEVVMSSDSWGSLVRGSLSAGHHVVRHTDVNVTLSGIIYGYDYESSYAHTLPYKPVNVKDTTAPYISICHTVPVEVIGNYDRNVTAVMWMEPSVIDEEGLPITVSTNYQPGDLFPIGSTTVMYSFSDYSGNRAFCSFDVIVHDITPPVPRCPGHLRVDSCSKKATISWPEPHVWDNSEGNVIITKDHEFGDELRGVEFIQYTFTDESGNVATCKIKVEVSKDDSLCWQLTMPFVISAVMLGLTLVPFLYTTGILVHHRRSTKSLVHRPGNENVGTTPPCQPPCGDDDIYEDPSQFQKGDGQKNDSGLTYEEPTTSPFGEDYVEAKRRQRGTTLG</sequence>
<feature type="region of interest" description="Disordered" evidence="2">
    <location>
        <begin position="445"/>
        <end position="514"/>
    </location>
</feature>
<evidence type="ECO:0000256" key="3">
    <source>
        <dbReference type="SAM" id="Phobius"/>
    </source>
</evidence>
<accession>A0A2G8JKC8</accession>
<gene>
    <name evidence="5" type="ORF">BSL78_26998</name>
</gene>
<evidence type="ECO:0000313" key="5">
    <source>
        <dbReference type="EMBL" id="PIK36169.1"/>
    </source>
</evidence>
<feature type="transmembrane region" description="Helical" evidence="3">
    <location>
        <begin position="413"/>
        <end position="435"/>
    </location>
</feature>
<dbReference type="PANTHER" id="PTHR24273">
    <property type="entry name" value="FI04643P-RELATED"/>
    <property type="match status" value="1"/>
</dbReference>
<dbReference type="PANTHER" id="PTHR24273:SF32">
    <property type="entry name" value="HYALIN"/>
    <property type="match status" value="1"/>
</dbReference>
<feature type="compositionally biased region" description="Polar residues" evidence="2">
    <location>
        <begin position="483"/>
        <end position="496"/>
    </location>
</feature>